<dbReference type="AlphaFoldDB" id="A0AB37GDV0"/>
<feature type="region of interest" description="Disordered" evidence="1">
    <location>
        <begin position="1"/>
        <end position="29"/>
    </location>
</feature>
<feature type="compositionally biased region" description="Basic and acidic residues" evidence="1">
    <location>
        <begin position="11"/>
        <end position="22"/>
    </location>
</feature>
<organism evidence="2 4">
    <name type="scientific">Corynebacterium amycolatum</name>
    <dbReference type="NCBI Taxonomy" id="43765"/>
    <lineage>
        <taxon>Bacteria</taxon>
        <taxon>Bacillati</taxon>
        <taxon>Actinomycetota</taxon>
        <taxon>Actinomycetes</taxon>
        <taxon>Mycobacteriales</taxon>
        <taxon>Corynebacteriaceae</taxon>
        <taxon>Corynebacterium</taxon>
    </lineage>
</organism>
<dbReference type="RefSeq" id="WP_197915180.1">
    <property type="nucleotide sequence ID" value="NZ_CP065628.1"/>
</dbReference>
<sequence length="101" mass="11564">MQNHSNTNIEHNSDTDVTVESKRPRRRAAHLPQLETEEGLTTKCGHFIRKQHIAHVGNPANRPEYYECSACYAIDATEKELERDRTLLLLAVIHDLSSKEL</sequence>
<feature type="compositionally biased region" description="Polar residues" evidence="1">
    <location>
        <begin position="1"/>
        <end position="10"/>
    </location>
</feature>
<evidence type="ECO:0000313" key="5">
    <source>
        <dbReference type="Proteomes" id="UP000595198"/>
    </source>
</evidence>
<dbReference type="EMBL" id="CP066023">
    <property type="protein sequence ID" value="QQB83454.1"/>
    <property type="molecule type" value="Genomic_DNA"/>
</dbReference>
<reference evidence="4 5" key="1">
    <citation type="submission" date="2020-12" db="EMBL/GenBank/DDBJ databases">
        <title>FDA dAtabase for Regulatory Grade micrObial Sequences (FDA-ARGOS): Supporting development and validation of Infectious Disease Dx tests.</title>
        <authorList>
            <person name="Sproer C."/>
            <person name="Gronow S."/>
            <person name="Severitt S."/>
            <person name="Schroder I."/>
            <person name="Tallon L."/>
            <person name="Sadzewicz L."/>
            <person name="Zhao X."/>
            <person name="Boylan J."/>
            <person name="Ott S."/>
            <person name="Bowen H."/>
            <person name="Vavikolanu K."/>
            <person name="Mehta A."/>
            <person name="Aluvathingal J."/>
            <person name="Nadendla S."/>
            <person name="Lowell S."/>
            <person name="Myers T."/>
            <person name="Yan Y."/>
            <person name="Sichtig H."/>
        </authorList>
    </citation>
    <scope>NUCLEOTIDE SEQUENCE [LARGE SCALE GENOMIC DNA]</scope>
    <source>
        <strain evidence="2 4">FDAARGOS_938</strain>
        <strain evidence="3 5">FDAARGOS_991</strain>
    </source>
</reference>
<name>A0AB37GDV0_CORAY</name>
<protein>
    <submittedName>
        <fullName evidence="2">Uncharacterized protein</fullName>
    </submittedName>
</protein>
<accession>A0AB37GDV0</accession>
<dbReference type="Proteomes" id="UP000595198">
    <property type="component" value="Chromosome"/>
</dbReference>
<proteinExistence type="predicted"/>
<evidence type="ECO:0000313" key="2">
    <source>
        <dbReference type="EMBL" id="QPR31574.1"/>
    </source>
</evidence>
<evidence type="ECO:0000313" key="4">
    <source>
        <dbReference type="Proteomes" id="UP000594774"/>
    </source>
</evidence>
<keyword evidence="5" id="KW-1185">Reference proteome</keyword>
<evidence type="ECO:0000256" key="1">
    <source>
        <dbReference type="SAM" id="MobiDB-lite"/>
    </source>
</evidence>
<gene>
    <name evidence="2" type="ORF">I6G95_03815</name>
    <name evidence="3" type="ORF">I6H48_04395</name>
</gene>
<dbReference type="Proteomes" id="UP000594774">
    <property type="component" value="Chromosome"/>
</dbReference>
<evidence type="ECO:0000313" key="3">
    <source>
        <dbReference type="EMBL" id="QQB83454.1"/>
    </source>
</evidence>
<dbReference type="EMBL" id="CP065628">
    <property type="protein sequence ID" value="QPR31574.1"/>
    <property type="molecule type" value="Genomic_DNA"/>
</dbReference>